<protein>
    <submittedName>
        <fullName evidence="1">Uncharacterized protein</fullName>
    </submittedName>
</protein>
<keyword evidence="2" id="KW-1185">Reference proteome</keyword>
<proteinExistence type="predicted"/>
<accession>A0A2G8RHT1</accession>
<sequence length="75" mass="8484">MKVNIFKKKLIAGEIAIIRHNSQSCRGIPLGVQIDHKYFKPFFHKSGPQIYSCGRLSHTTFLINDGYDFRADSAG</sequence>
<gene>
    <name evidence="1" type="ORF">P775_06300</name>
</gene>
<evidence type="ECO:0000313" key="2">
    <source>
        <dbReference type="Proteomes" id="UP000231259"/>
    </source>
</evidence>
<dbReference type="AlphaFoldDB" id="A0A2G8RHT1"/>
<organism evidence="1 2">
    <name type="scientific">Puniceibacterium antarcticum</name>
    <dbReference type="NCBI Taxonomy" id="1206336"/>
    <lineage>
        <taxon>Bacteria</taxon>
        <taxon>Pseudomonadati</taxon>
        <taxon>Pseudomonadota</taxon>
        <taxon>Alphaproteobacteria</taxon>
        <taxon>Rhodobacterales</taxon>
        <taxon>Paracoccaceae</taxon>
        <taxon>Puniceibacterium</taxon>
    </lineage>
</organism>
<reference evidence="1 2" key="1">
    <citation type="submission" date="2013-09" db="EMBL/GenBank/DDBJ databases">
        <title>Genome sequencing of Phaeobacter antarcticus sp. nov. SM1211.</title>
        <authorList>
            <person name="Zhang X.-Y."/>
            <person name="Liu C."/>
            <person name="Chen X.-L."/>
            <person name="Xie B.-B."/>
            <person name="Qin Q.-L."/>
            <person name="Rong J.-C."/>
            <person name="Zhang Y.-Z."/>
        </authorList>
    </citation>
    <scope>NUCLEOTIDE SEQUENCE [LARGE SCALE GENOMIC DNA]</scope>
    <source>
        <strain evidence="1 2">SM1211</strain>
    </source>
</reference>
<dbReference type="Proteomes" id="UP000231259">
    <property type="component" value="Unassembled WGS sequence"/>
</dbReference>
<evidence type="ECO:0000313" key="1">
    <source>
        <dbReference type="EMBL" id="PIL21156.1"/>
    </source>
</evidence>
<name>A0A2G8RHT1_9RHOB</name>
<dbReference type="EMBL" id="AWWI01000047">
    <property type="protein sequence ID" value="PIL21156.1"/>
    <property type="molecule type" value="Genomic_DNA"/>
</dbReference>
<comment type="caution">
    <text evidence="1">The sequence shown here is derived from an EMBL/GenBank/DDBJ whole genome shotgun (WGS) entry which is preliminary data.</text>
</comment>